<proteinExistence type="predicted"/>
<dbReference type="InterPro" id="IPR040549">
    <property type="entry name" value="DUF5613"/>
</dbReference>
<evidence type="ECO:0000259" key="1">
    <source>
        <dbReference type="PROSITE" id="PS51186"/>
    </source>
</evidence>
<evidence type="ECO:0000313" key="3">
    <source>
        <dbReference type="Proteomes" id="UP000030408"/>
    </source>
</evidence>
<dbReference type="GO" id="GO:0016747">
    <property type="term" value="F:acyltransferase activity, transferring groups other than amino-acyl groups"/>
    <property type="evidence" value="ECO:0007669"/>
    <property type="project" value="InterPro"/>
</dbReference>
<accession>A0A0A3IA33</accession>
<dbReference type="eggNOG" id="COG0456">
    <property type="taxonomic scope" value="Bacteria"/>
</dbReference>
<dbReference type="SUPFAM" id="SSF55729">
    <property type="entry name" value="Acyl-CoA N-acyltransferases (Nat)"/>
    <property type="match status" value="1"/>
</dbReference>
<dbReference type="InterPro" id="IPR016181">
    <property type="entry name" value="Acyl_CoA_acyltransferase"/>
</dbReference>
<dbReference type="PROSITE" id="PS51186">
    <property type="entry name" value="GNAT"/>
    <property type="match status" value="1"/>
</dbReference>
<dbReference type="RefSeq" id="WP_036197040.1">
    <property type="nucleotide sequence ID" value="NZ_AVCY01000034.1"/>
</dbReference>
<dbReference type="Pfam" id="PF18467">
    <property type="entry name" value="DUF5613"/>
    <property type="match status" value="1"/>
</dbReference>
<dbReference type="InterPro" id="IPR000182">
    <property type="entry name" value="GNAT_dom"/>
</dbReference>
<comment type="caution">
    <text evidence="2">The sequence shown here is derived from an EMBL/GenBank/DDBJ whole genome shotgun (WGS) entry which is preliminary data.</text>
</comment>
<keyword evidence="3" id="KW-1185">Reference proteome</keyword>
<dbReference type="STRING" id="1384057.CD33_00360"/>
<reference evidence="2 3" key="1">
    <citation type="submission" date="2014-02" db="EMBL/GenBank/DDBJ databases">
        <title>Draft genome sequence of Lysinibacillus sinduriensis JCM 15800.</title>
        <authorList>
            <person name="Zhang F."/>
            <person name="Wang G."/>
            <person name="Zhang L."/>
        </authorList>
    </citation>
    <scope>NUCLEOTIDE SEQUENCE [LARGE SCALE GENOMIC DNA]</scope>
    <source>
        <strain evidence="2 3">JCM 15800</strain>
    </source>
</reference>
<gene>
    <name evidence="2" type="ORF">CD33_00360</name>
</gene>
<evidence type="ECO:0000313" key="2">
    <source>
        <dbReference type="EMBL" id="KGR79668.1"/>
    </source>
</evidence>
<dbReference type="OrthoDB" id="2213517at2"/>
<dbReference type="Pfam" id="PF13673">
    <property type="entry name" value="Acetyltransf_10"/>
    <property type="match status" value="1"/>
</dbReference>
<dbReference type="Gene3D" id="3.40.630.30">
    <property type="match status" value="1"/>
</dbReference>
<protein>
    <recommendedName>
        <fullName evidence="1">N-acetyltransferase domain-containing protein</fullName>
    </recommendedName>
</protein>
<feature type="domain" description="N-acetyltransferase" evidence="1">
    <location>
        <begin position="117"/>
        <end position="250"/>
    </location>
</feature>
<dbReference type="CDD" id="cd04301">
    <property type="entry name" value="NAT_SF"/>
    <property type="match status" value="1"/>
</dbReference>
<organism evidence="2 3">
    <name type="scientific">Ureibacillus sinduriensis BLB-1 = JCM 15800</name>
    <dbReference type="NCBI Taxonomy" id="1384057"/>
    <lineage>
        <taxon>Bacteria</taxon>
        <taxon>Bacillati</taxon>
        <taxon>Bacillota</taxon>
        <taxon>Bacilli</taxon>
        <taxon>Bacillales</taxon>
        <taxon>Caryophanaceae</taxon>
        <taxon>Ureibacillus</taxon>
    </lineage>
</organism>
<dbReference type="Proteomes" id="UP000030408">
    <property type="component" value="Unassembled WGS sequence"/>
</dbReference>
<name>A0A0A3IA33_9BACL</name>
<dbReference type="AlphaFoldDB" id="A0A0A3IA33"/>
<dbReference type="EMBL" id="JPVO01000022">
    <property type="protein sequence ID" value="KGR79668.1"/>
    <property type="molecule type" value="Genomic_DNA"/>
</dbReference>
<sequence length="250" mass="29682">MKQITFNQIHRDGEIILETKEYKQIHEAAFLSRYDSNLIIWKCMPTVELLQEAEDHLRKFHIQTNQKHIKFIFPPNEKVTDEVQTYLSSNNYSIGFLELYSIQPKEFSASRNTEIFIQFVTEKELDDFLLLQFNEDLHFGENFAKEKQTFLRKLHTNDNVHFIIAYDQLKPSGSVIVIDKEDITEIDNLFVLEAYQRKGIGSAIQHFIMEHFHNKTIILVADGEDTPREMYRRQNYHLEGFQYEALKVED</sequence>